<comment type="caution">
    <text evidence="3">The sequence shown here is derived from an EMBL/GenBank/DDBJ whole genome shotgun (WGS) entry which is preliminary data.</text>
</comment>
<accession>A0ABR1IUV7</accession>
<dbReference type="EMBL" id="JBANRG010000061">
    <property type="protein sequence ID" value="KAK7441777.1"/>
    <property type="molecule type" value="Genomic_DNA"/>
</dbReference>
<evidence type="ECO:0000313" key="3">
    <source>
        <dbReference type="EMBL" id="KAK7441777.1"/>
    </source>
</evidence>
<keyword evidence="5" id="KW-1185">Reference proteome</keyword>
<name>A0ABR1IUV7_9AGAR</name>
<dbReference type="CDD" id="cd20264">
    <property type="entry name" value="Complex1_LYR_LYRM4"/>
    <property type="match status" value="1"/>
</dbReference>
<dbReference type="Pfam" id="PF05347">
    <property type="entry name" value="Complex1_LYR"/>
    <property type="match status" value="1"/>
</dbReference>
<sequence>MSAVPSRRAVLGLYSSTLRTAKSFSSYNFRNYFVRRTRDVFRNIQTEQDPSRVQSMYQEAVKDLAVLRRSAIVNQLYGGWRLAVEDPAKPVLQRGDD</sequence>
<evidence type="ECO:0000313" key="5">
    <source>
        <dbReference type="Proteomes" id="UP001498398"/>
    </source>
</evidence>
<evidence type="ECO:0000256" key="1">
    <source>
        <dbReference type="ARBA" id="ARBA00009508"/>
    </source>
</evidence>
<comment type="similarity">
    <text evidence="1">Belongs to the complex I LYR family.</text>
</comment>
<evidence type="ECO:0000313" key="4">
    <source>
        <dbReference type="EMBL" id="KAK7460482.1"/>
    </source>
</evidence>
<dbReference type="EMBL" id="JBANRG010000015">
    <property type="protein sequence ID" value="KAK7460482.1"/>
    <property type="molecule type" value="Genomic_DNA"/>
</dbReference>
<dbReference type="InterPro" id="IPR045297">
    <property type="entry name" value="Complex1_LYR_LYRM4"/>
</dbReference>
<gene>
    <name evidence="4" type="ORF">VKT23_009201</name>
    <name evidence="3" type="ORF">VKT23_016439</name>
</gene>
<evidence type="ECO:0000259" key="2">
    <source>
        <dbReference type="Pfam" id="PF05347"/>
    </source>
</evidence>
<organism evidence="3 5">
    <name type="scientific">Marasmiellus scandens</name>
    <dbReference type="NCBI Taxonomy" id="2682957"/>
    <lineage>
        <taxon>Eukaryota</taxon>
        <taxon>Fungi</taxon>
        <taxon>Dikarya</taxon>
        <taxon>Basidiomycota</taxon>
        <taxon>Agaricomycotina</taxon>
        <taxon>Agaricomycetes</taxon>
        <taxon>Agaricomycetidae</taxon>
        <taxon>Agaricales</taxon>
        <taxon>Marasmiineae</taxon>
        <taxon>Omphalotaceae</taxon>
        <taxon>Marasmiellus</taxon>
    </lineage>
</organism>
<dbReference type="PANTHER" id="PTHR13166">
    <property type="entry name" value="PROTEIN C6ORF149"/>
    <property type="match status" value="1"/>
</dbReference>
<dbReference type="Proteomes" id="UP001498398">
    <property type="component" value="Unassembled WGS sequence"/>
</dbReference>
<reference evidence="3 5" key="1">
    <citation type="submission" date="2024-01" db="EMBL/GenBank/DDBJ databases">
        <title>A draft genome for the cacao thread blight pathogen Marasmiellus scandens.</title>
        <authorList>
            <person name="Baruah I.K."/>
            <person name="Leung J."/>
            <person name="Bukari Y."/>
            <person name="Amoako-Attah I."/>
            <person name="Meinhardt L.W."/>
            <person name="Bailey B.A."/>
            <person name="Cohen S.P."/>
        </authorList>
    </citation>
    <scope>NUCLEOTIDE SEQUENCE [LARGE SCALE GENOMIC DNA]</scope>
    <source>
        <strain evidence="3 5">GH-19</strain>
    </source>
</reference>
<feature type="domain" description="Complex 1 LYR protein" evidence="2">
    <location>
        <begin position="8"/>
        <end position="65"/>
    </location>
</feature>
<protein>
    <recommendedName>
        <fullName evidence="2">Complex 1 LYR protein domain-containing protein</fullName>
    </recommendedName>
</protein>
<dbReference type="InterPro" id="IPR051522">
    <property type="entry name" value="ISC_assembly_LYR"/>
</dbReference>
<dbReference type="PANTHER" id="PTHR13166:SF7">
    <property type="entry name" value="LYR MOTIF-CONTAINING PROTEIN 4"/>
    <property type="match status" value="1"/>
</dbReference>
<proteinExistence type="inferred from homology"/>
<dbReference type="InterPro" id="IPR008011">
    <property type="entry name" value="Complex1_LYR_dom"/>
</dbReference>